<protein>
    <submittedName>
        <fullName evidence="3">Uncharacterized protein</fullName>
    </submittedName>
</protein>
<feature type="region of interest" description="Disordered" evidence="1">
    <location>
        <begin position="1"/>
        <end position="23"/>
    </location>
</feature>
<proteinExistence type="predicted"/>
<dbReference type="GO" id="GO:0005975">
    <property type="term" value="P:carbohydrate metabolic process"/>
    <property type="evidence" value="ECO:0007669"/>
    <property type="project" value="InterPro"/>
</dbReference>
<keyword evidence="2" id="KW-0472">Membrane</keyword>
<organism evidence="3 4">
    <name type="scientific">Dichanthelium oligosanthes</name>
    <dbReference type="NCBI Taxonomy" id="888268"/>
    <lineage>
        <taxon>Eukaryota</taxon>
        <taxon>Viridiplantae</taxon>
        <taxon>Streptophyta</taxon>
        <taxon>Embryophyta</taxon>
        <taxon>Tracheophyta</taxon>
        <taxon>Spermatophyta</taxon>
        <taxon>Magnoliopsida</taxon>
        <taxon>Liliopsida</taxon>
        <taxon>Poales</taxon>
        <taxon>Poaceae</taxon>
        <taxon>PACMAD clade</taxon>
        <taxon>Panicoideae</taxon>
        <taxon>Panicodae</taxon>
        <taxon>Paniceae</taxon>
        <taxon>Dichantheliinae</taxon>
        <taxon>Dichanthelium</taxon>
    </lineage>
</organism>
<dbReference type="EMBL" id="LWDX02033107">
    <property type="protein sequence ID" value="OEL27181.1"/>
    <property type="molecule type" value="Genomic_DNA"/>
</dbReference>
<dbReference type="GO" id="GO:0004553">
    <property type="term" value="F:hydrolase activity, hydrolyzing O-glycosyl compounds"/>
    <property type="evidence" value="ECO:0007669"/>
    <property type="project" value="InterPro"/>
</dbReference>
<feature type="transmembrane region" description="Helical" evidence="2">
    <location>
        <begin position="32"/>
        <end position="50"/>
    </location>
</feature>
<dbReference type="InterPro" id="IPR036962">
    <property type="entry name" value="Glyco_hydro_3_N_sf"/>
</dbReference>
<dbReference type="Gene3D" id="3.20.20.300">
    <property type="entry name" value="Glycoside hydrolase, family 3, N-terminal domain"/>
    <property type="match status" value="1"/>
</dbReference>
<dbReference type="PANTHER" id="PTHR35128:SF1">
    <property type="entry name" value="SECRETION-REGULATING GUANINE NUCLEOTIDE EXCHANGE FACTOR"/>
    <property type="match status" value="1"/>
</dbReference>
<dbReference type="PANTHER" id="PTHR35128">
    <property type="entry name" value="SECRETION-REGULATING GUANINE NUCLEOTIDE EXCHANGE FACTOR"/>
    <property type="match status" value="1"/>
</dbReference>
<dbReference type="Proteomes" id="UP000095767">
    <property type="component" value="Unassembled WGS sequence"/>
</dbReference>
<dbReference type="Gene3D" id="3.40.50.1820">
    <property type="entry name" value="alpha/beta hydrolase"/>
    <property type="match status" value="1"/>
</dbReference>
<reference evidence="3 4" key="1">
    <citation type="submission" date="2016-09" db="EMBL/GenBank/DDBJ databases">
        <title>The draft genome of Dichanthelium oligosanthes: A C3 panicoid grass species.</title>
        <authorList>
            <person name="Studer A.J."/>
            <person name="Schnable J.C."/>
            <person name="Brutnell T.P."/>
        </authorList>
    </citation>
    <scope>NUCLEOTIDE SEQUENCE [LARGE SCALE GENOMIC DNA]</scope>
    <source>
        <strain evidence="4">cv. Kellogg 1175</strain>
        <tissue evidence="3">Leaf</tissue>
    </source>
</reference>
<dbReference type="AlphaFoldDB" id="A0A1E5VPW7"/>
<name>A0A1E5VPW7_9POAL</name>
<keyword evidence="4" id="KW-1185">Reference proteome</keyword>
<keyword evidence="2" id="KW-0812">Transmembrane</keyword>
<evidence type="ECO:0000313" key="4">
    <source>
        <dbReference type="Proteomes" id="UP000095767"/>
    </source>
</evidence>
<evidence type="ECO:0000256" key="1">
    <source>
        <dbReference type="SAM" id="MobiDB-lite"/>
    </source>
</evidence>
<dbReference type="InterPro" id="IPR029058">
    <property type="entry name" value="AB_hydrolase_fold"/>
</dbReference>
<evidence type="ECO:0000256" key="2">
    <source>
        <dbReference type="SAM" id="Phobius"/>
    </source>
</evidence>
<evidence type="ECO:0000313" key="3">
    <source>
        <dbReference type="EMBL" id="OEL27181.1"/>
    </source>
</evidence>
<sequence>MSGTSAASHRPSKPSPPPHAPRRLALNLTTPLAPLALLLLAAAAVFLYSLTSARPYESGGEAPPLSTPTVETIGGARAIWELPAAAPARAVLFVAHGCRCRPENFWPPSSRCPGCVGLPEDVAITGRALRRRFAVLTVASARECWSPGKEVNGAERVIRSWAAENGLEGLPIAALGASSGGYFVSRLAAKMSLAAVVIMIAEGAFGAQPPTVYPPTMFIHMPKDRRRAVLLERNSKMLMKNGVEVKELQSLELPLTPTLLSERIPGLERGVSERIWTAFREEGFVDEKGYMKEDGRATPWKDALVKRGFWKEVSPWADHIQEELNLSYGTAVKHGRTSPPTTEDAVAAPLRAGLDLDCGSFLAQYTEAAVAVRKVSDADVDAALVNTVTVQMRLGMFDGDPAAGPFGHLGPGTCARPRPRSWRSRRRGWASCC</sequence>
<dbReference type="OrthoDB" id="10022521at2759"/>
<keyword evidence="2" id="KW-1133">Transmembrane helix</keyword>
<gene>
    <name evidence="3" type="ORF">BAE44_0011799</name>
</gene>
<comment type="caution">
    <text evidence="3">The sequence shown here is derived from an EMBL/GenBank/DDBJ whole genome shotgun (WGS) entry which is preliminary data.</text>
</comment>
<dbReference type="SUPFAM" id="SSF53474">
    <property type="entry name" value="alpha/beta-Hydrolases"/>
    <property type="match status" value="1"/>
</dbReference>
<accession>A0A1E5VPW7</accession>